<feature type="transmembrane region" description="Helical" evidence="11">
    <location>
        <begin position="357"/>
        <end position="380"/>
    </location>
</feature>
<feature type="transmembrane region" description="Helical" evidence="11">
    <location>
        <begin position="46"/>
        <end position="63"/>
    </location>
</feature>
<dbReference type="EMBL" id="JACHOP010000001">
    <property type="protein sequence ID" value="MBB5755342.1"/>
    <property type="molecule type" value="Genomic_DNA"/>
</dbReference>
<dbReference type="GO" id="GO:1902600">
    <property type="term" value="P:proton transmembrane transport"/>
    <property type="evidence" value="ECO:0007669"/>
    <property type="project" value="InterPro"/>
</dbReference>
<dbReference type="PANTHER" id="PTHR46157">
    <property type="entry name" value="K(+) EFFLUX ANTIPORTER 3, CHLOROPLASTIC"/>
    <property type="match status" value="1"/>
</dbReference>
<dbReference type="SUPFAM" id="SSF51735">
    <property type="entry name" value="NAD(P)-binding Rossmann-fold domains"/>
    <property type="match status" value="1"/>
</dbReference>
<evidence type="ECO:0000256" key="7">
    <source>
        <dbReference type="ARBA" id="ARBA00022989"/>
    </source>
</evidence>
<evidence type="ECO:0000313" key="13">
    <source>
        <dbReference type="EMBL" id="MBB5755342.1"/>
    </source>
</evidence>
<evidence type="ECO:0000256" key="2">
    <source>
        <dbReference type="ARBA" id="ARBA00022448"/>
    </source>
</evidence>
<evidence type="ECO:0000256" key="10">
    <source>
        <dbReference type="SAM" id="MobiDB-lite"/>
    </source>
</evidence>
<keyword evidence="6" id="KW-0630">Potassium</keyword>
<keyword evidence="3" id="KW-0050">Antiport</keyword>
<dbReference type="RefSeq" id="WP_183562983.1">
    <property type="nucleotide sequence ID" value="NZ_JACHOP010000001.1"/>
</dbReference>
<sequence>MTVPVQAATQIAAEAGAQAGGYKEAILFLVTAGVVVPLFHRLRVSPVLGFIGAGALLGPFGLGRFAENHPWLGAVTIGSRSEIAHLAEFGVIFLMFMIGVELSWERLRVLRRLVFGLGSIQVIASAGIIAAILVVLEQPVAGAVLVGLALALSSTAVVLPVLAEQKRLGTPAGRTSFAVLLFQDLAVAPILFAIAVLGRNDGGNLGAALALALGQAAVALALIVVAGRVALRPLFHLVALTRSPELFMAACLLVIVATALVAAASGLSMTLGAFVAGLLLAETEYRRAIEATIDPFKGLLLGVFFVSVGMSLDPAQLLAAPGAILGLALCLLAIKGAVVLAGARFMGIPRPVALETALLIGPGGEFAFVLIGGAMIAGLVPEPVGGAALIVTTVTMIAIPALAALGRRVGRRVSKAQLGRARAEPVPETVQNRVIVAGFGRVGRLVGEMLKRHDIPYLALDADPARVTEQRRLGSPVYFGDSANTEMLRRCDIATARALVVTLDNPSAVEAVVQAARAERPDLTIVARARDARHATQLYEMGVTDAVPETIEASLQLSEALLVDVGVPMGHVIASIHERRDEYRTMLKRKEADQRPVFRARRTVGKESGKESGKGSGIAPEPAAPREGKPSEPVSRSA</sequence>
<organism evidence="13 14">
    <name type="scientific">Methylorubrum rhodinum</name>
    <dbReference type="NCBI Taxonomy" id="29428"/>
    <lineage>
        <taxon>Bacteria</taxon>
        <taxon>Pseudomonadati</taxon>
        <taxon>Pseudomonadota</taxon>
        <taxon>Alphaproteobacteria</taxon>
        <taxon>Hyphomicrobiales</taxon>
        <taxon>Methylobacteriaceae</taxon>
        <taxon>Methylorubrum</taxon>
    </lineage>
</organism>
<feature type="transmembrane region" description="Helical" evidence="11">
    <location>
        <begin position="114"/>
        <end position="136"/>
    </location>
</feature>
<evidence type="ECO:0000256" key="4">
    <source>
        <dbReference type="ARBA" id="ARBA00022538"/>
    </source>
</evidence>
<dbReference type="FunFam" id="3.40.50.720:FF:000036">
    <property type="entry name" value="Glutathione-regulated potassium-efflux system protein KefB"/>
    <property type="match status" value="1"/>
</dbReference>
<dbReference type="Gene3D" id="3.40.50.720">
    <property type="entry name" value="NAD(P)-binding Rossmann-like Domain"/>
    <property type="match status" value="1"/>
</dbReference>
<keyword evidence="4" id="KW-0633">Potassium transport</keyword>
<feature type="transmembrane region" description="Helical" evidence="11">
    <location>
        <begin position="142"/>
        <end position="163"/>
    </location>
</feature>
<dbReference type="GO" id="GO:0005886">
    <property type="term" value="C:plasma membrane"/>
    <property type="evidence" value="ECO:0007669"/>
    <property type="project" value="TreeGrafter"/>
</dbReference>
<dbReference type="Pfam" id="PF00999">
    <property type="entry name" value="Na_H_Exchanger"/>
    <property type="match status" value="1"/>
</dbReference>
<protein>
    <submittedName>
        <fullName evidence="13">CPA2 family monovalent cation:H+ antiporter-2</fullName>
    </submittedName>
</protein>
<evidence type="ECO:0000256" key="5">
    <source>
        <dbReference type="ARBA" id="ARBA00022692"/>
    </source>
</evidence>
<dbReference type="InterPro" id="IPR003148">
    <property type="entry name" value="RCK_N"/>
</dbReference>
<keyword evidence="7 11" id="KW-1133">Transmembrane helix</keyword>
<keyword evidence="8" id="KW-0406">Ion transport</keyword>
<gene>
    <name evidence="13" type="ORF">HNR00_000031</name>
</gene>
<dbReference type="Proteomes" id="UP000583454">
    <property type="component" value="Unassembled WGS sequence"/>
</dbReference>
<feature type="transmembrane region" description="Helical" evidence="11">
    <location>
        <begin position="243"/>
        <end position="261"/>
    </location>
</feature>
<dbReference type="Pfam" id="PF02254">
    <property type="entry name" value="TrkA_N"/>
    <property type="match status" value="1"/>
</dbReference>
<keyword evidence="14" id="KW-1185">Reference proteome</keyword>
<dbReference type="InterPro" id="IPR036291">
    <property type="entry name" value="NAD(P)-bd_dom_sf"/>
</dbReference>
<evidence type="ECO:0000256" key="1">
    <source>
        <dbReference type="ARBA" id="ARBA00004127"/>
    </source>
</evidence>
<evidence type="ECO:0000256" key="11">
    <source>
        <dbReference type="SAM" id="Phobius"/>
    </source>
</evidence>
<dbReference type="PROSITE" id="PS51201">
    <property type="entry name" value="RCK_N"/>
    <property type="match status" value="1"/>
</dbReference>
<dbReference type="PANTHER" id="PTHR46157:SF4">
    <property type="entry name" value="K(+) EFFLUX ANTIPORTER 3, CHLOROPLASTIC"/>
    <property type="match status" value="1"/>
</dbReference>
<feature type="transmembrane region" description="Helical" evidence="11">
    <location>
        <begin position="20"/>
        <end position="39"/>
    </location>
</feature>
<keyword evidence="9 11" id="KW-0472">Membrane</keyword>
<evidence type="ECO:0000256" key="3">
    <source>
        <dbReference type="ARBA" id="ARBA00022449"/>
    </source>
</evidence>
<evidence type="ECO:0000256" key="6">
    <source>
        <dbReference type="ARBA" id="ARBA00022958"/>
    </source>
</evidence>
<feature type="transmembrane region" description="Helical" evidence="11">
    <location>
        <begin position="209"/>
        <end position="231"/>
    </location>
</feature>
<dbReference type="InterPro" id="IPR038770">
    <property type="entry name" value="Na+/solute_symporter_sf"/>
</dbReference>
<feature type="transmembrane region" description="Helical" evidence="11">
    <location>
        <begin position="318"/>
        <end position="345"/>
    </location>
</feature>
<evidence type="ECO:0000256" key="9">
    <source>
        <dbReference type="ARBA" id="ARBA00023136"/>
    </source>
</evidence>
<dbReference type="AlphaFoldDB" id="A0A840ZBT9"/>
<feature type="transmembrane region" description="Helical" evidence="11">
    <location>
        <begin position="83"/>
        <end position="102"/>
    </location>
</feature>
<dbReference type="GO" id="GO:0015297">
    <property type="term" value="F:antiporter activity"/>
    <property type="evidence" value="ECO:0007669"/>
    <property type="project" value="UniProtKB-KW"/>
</dbReference>
<evidence type="ECO:0000259" key="12">
    <source>
        <dbReference type="PROSITE" id="PS51201"/>
    </source>
</evidence>
<comment type="caution">
    <text evidence="13">The sequence shown here is derived from an EMBL/GenBank/DDBJ whole genome shotgun (WGS) entry which is preliminary data.</text>
</comment>
<keyword evidence="2" id="KW-0813">Transport</keyword>
<keyword evidence="5 11" id="KW-0812">Transmembrane</keyword>
<name>A0A840ZBT9_9HYPH</name>
<comment type="subcellular location">
    <subcellularLocation>
        <location evidence="1">Endomembrane system</location>
        <topology evidence="1">Multi-pass membrane protein</topology>
    </subcellularLocation>
</comment>
<dbReference type="Gene3D" id="1.20.1530.20">
    <property type="match status" value="1"/>
</dbReference>
<evidence type="ECO:0000256" key="8">
    <source>
        <dbReference type="ARBA" id="ARBA00023065"/>
    </source>
</evidence>
<feature type="transmembrane region" description="Helical" evidence="11">
    <location>
        <begin position="386"/>
        <end position="405"/>
    </location>
</feature>
<dbReference type="GO" id="GO:0006813">
    <property type="term" value="P:potassium ion transport"/>
    <property type="evidence" value="ECO:0007669"/>
    <property type="project" value="UniProtKB-KW"/>
</dbReference>
<proteinExistence type="predicted"/>
<dbReference type="InterPro" id="IPR006153">
    <property type="entry name" value="Cation/H_exchanger_TM"/>
</dbReference>
<feature type="domain" description="RCK N-terminal" evidence="12">
    <location>
        <begin position="431"/>
        <end position="548"/>
    </location>
</feature>
<evidence type="ECO:0000313" key="14">
    <source>
        <dbReference type="Proteomes" id="UP000583454"/>
    </source>
</evidence>
<feature type="compositionally biased region" description="Basic and acidic residues" evidence="10">
    <location>
        <begin position="604"/>
        <end position="613"/>
    </location>
</feature>
<reference evidence="13 14" key="1">
    <citation type="submission" date="2020-08" db="EMBL/GenBank/DDBJ databases">
        <title>Genomic Encyclopedia of Type Strains, Phase IV (KMG-IV): sequencing the most valuable type-strain genomes for metagenomic binning, comparative biology and taxonomic classification.</title>
        <authorList>
            <person name="Goeker M."/>
        </authorList>
    </citation>
    <scope>NUCLEOTIDE SEQUENCE [LARGE SCALE GENOMIC DNA]</scope>
    <source>
        <strain evidence="13 14">DSM 2163</strain>
    </source>
</reference>
<dbReference type="GO" id="GO:0012505">
    <property type="term" value="C:endomembrane system"/>
    <property type="evidence" value="ECO:0007669"/>
    <property type="project" value="UniProtKB-SubCell"/>
</dbReference>
<accession>A0A840ZBT9</accession>
<feature type="transmembrane region" description="Helical" evidence="11">
    <location>
        <begin position="175"/>
        <end position="197"/>
    </location>
</feature>
<feature type="region of interest" description="Disordered" evidence="10">
    <location>
        <begin position="591"/>
        <end position="638"/>
    </location>
</feature>